<reference evidence="1" key="1">
    <citation type="submission" date="2023-03" db="EMBL/GenBank/DDBJ databases">
        <title>Massive genome expansion in bonnet fungi (Mycena s.s.) driven by repeated elements and novel gene families across ecological guilds.</title>
        <authorList>
            <consortium name="Lawrence Berkeley National Laboratory"/>
            <person name="Harder C.B."/>
            <person name="Miyauchi S."/>
            <person name="Viragh M."/>
            <person name="Kuo A."/>
            <person name="Thoen E."/>
            <person name="Andreopoulos B."/>
            <person name="Lu D."/>
            <person name="Skrede I."/>
            <person name="Drula E."/>
            <person name="Henrissat B."/>
            <person name="Morin E."/>
            <person name="Kohler A."/>
            <person name="Barry K."/>
            <person name="LaButti K."/>
            <person name="Morin E."/>
            <person name="Salamov A."/>
            <person name="Lipzen A."/>
            <person name="Mereny Z."/>
            <person name="Hegedus B."/>
            <person name="Baldrian P."/>
            <person name="Stursova M."/>
            <person name="Weitz H."/>
            <person name="Taylor A."/>
            <person name="Grigoriev I.V."/>
            <person name="Nagy L.G."/>
            <person name="Martin F."/>
            <person name="Kauserud H."/>
        </authorList>
    </citation>
    <scope>NUCLEOTIDE SEQUENCE</scope>
    <source>
        <strain evidence="1">CBHHK200</strain>
    </source>
</reference>
<name>A0AAD6SKV4_9AGAR</name>
<organism evidence="1 2">
    <name type="scientific">Mycena alexandri</name>
    <dbReference type="NCBI Taxonomy" id="1745969"/>
    <lineage>
        <taxon>Eukaryota</taxon>
        <taxon>Fungi</taxon>
        <taxon>Dikarya</taxon>
        <taxon>Basidiomycota</taxon>
        <taxon>Agaricomycotina</taxon>
        <taxon>Agaricomycetes</taxon>
        <taxon>Agaricomycetidae</taxon>
        <taxon>Agaricales</taxon>
        <taxon>Marasmiineae</taxon>
        <taxon>Mycenaceae</taxon>
        <taxon>Mycena</taxon>
    </lineage>
</organism>
<evidence type="ECO:0000313" key="2">
    <source>
        <dbReference type="Proteomes" id="UP001218188"/>
    </source>
</evidence>
<dbReference type="EMBL" id="JARJCM010000104">
    <property type="protein sequence ID" value="KAJ7029162.1"/>
    <property type="molecule type" value="Genomic_DNA"/>
</dbReference>
<comment type="caution">
    <text evidence="1">The sequence shown here is derived from an EMBL/GenBank/DDBJ whole genome shotgun (WGS) entry which is preliminary data.</text>
</comment>
<gene>
    <name evidence="1" type="ORF">C8F04DRAFT_1265219</name>
</gene>
<keyword evidence="2" id="KW-1185">Reference proteome</keyword>
<proteinExistence type="predicted"/>
<dbReference type="AlphaFoldDB" id="A0AAD6SKV4"/>
<sequence length="275" mass="30232">MALRPRRAQIWSAPPTCVDLVRLCAAILRNSPTRRLRQHLAQAPSTNPSAPSSRAGGHRVEDWLTWRCCATSSCINYLRLCAADALGWLCASRSRSPPSDVQSPFNLFAFNLLAHSAAESNFDILSAKLVDLDSYDIGHALGLGLGLPHHALNSSPPANAKLVVHSRGRCTWIAVTWGMHRTSLTTVLDCLFPVNANSTRGVASGLEWARRRAHIGPPPLRPQQVASGKREIRCRSSRRSRCTWIAVTWGTHRPSDVLDVALWLCAADSLLALRW</sequence>
<dbReference type="Proteomes" id="UP001218188">
    <property type="component" value="Unassembled WGS sequence"/>
</dbReference>
<accession>A0AAD6SKV4</accession>
<evidence type="ECO:0000313" key="1">
    <source>
        <dbReference type="EMBL" id="KAJ7029162.1"/>
    </source>
</evidence>
<protein>
    <submittedName>
        <fullName evidence="1">Uncharacterized protein</fullName>
    </submittedName>
</protein>